<dbReference type="KEGG" id="pbas:SMSP2_02046"/>
<name>A0A1Q2MG94_9BACT</name>
<dbReference type="Proteomes" id="UP000188181">
    <property type="component" value="Chromosome"/>
</dbReference>
<gene>
    <name evidence="2" type="ORF">SMSP2_02046</name>
</gene>
<accession>A0A1Q2MG94</accession>
<dbReference type="RefSeq" id="WP_146683829.1">
    <property type="nucleotide sequence ID" value="NZ_CP019646.1"/>
</dbReference>
<feature type="chain" id="PRO_5010351571" evidence="1">
    <location>
        <begin position="23"/>
        <end position="126"/>
    </location>
</feature>
<dbReference type="OrthoDB" id="5420436at2"/>
<evidence type="ECO:0000313" key="3">
    <source>
        <dbReference type="Proteomes" id="UP000188181"/>
    </source>
</evidence>
<keyword evidence="3" id="KW-1185">Reference proteome</keyword>
<proteinExistence type="predicted"/>
<keyword evidence="1" id="KW-0732">Signal</keyword>
<organism evidence="2 3">
    <name type="scientific">Limihaloglobus sulfuriphilus</name>
    <dbReference type="NCBI Taxonomy" id="1851148"/>
    <lineage>
        <taxon>Bacteria</taxon>
        <taxon>Pseudomonadati</taxon>
        <taxon>Planctomycetota</taxon>
        <taxon>Phycisphaerae</taxon>
        <taxon>Sedimentisphaerales</taxon>
        <taxon>Sedimentisphaeraceae</taxon>
        <taxon>Limihaloglobus</taxon>
    </lineage>
</organism>
<reference evidence="3" key="1">
    <citation type="submission" date="2017-02" db="EMBL/GenBank/DDBJ databases">
        <title>Comparative genomics and description of representatives of a novel lineage of planctomycetes thriving in anoxic sediments.</title>
        <authorList>
            <person name="Spring S."/>
            <person name="Bunk B."/>
            <person name="Sproer C."/>
        </authorList>
    </citation>
    <scope>NUCLEOTIDE SEQUENCE [LARGE SCALE GENOMIC DNA]</scope>
    <source>
        <strain evidence="3">SM-Chi-D1</strain>
    </source>
</reference>
<evidence type="ECO:0000256" key="1">
    <source>
        <dbReference type="SAM" id="SignalP"/>
    </source>
</evidence>
<dbReference type="AlphaFoldDB" id="A0A1Q2MG94"/>
<evidence type="ECO:0000313" key="2">
    <source>
        <dbReference type="EMBL" id="AQQ71669.1"/>
    </source>
</evidence>
<feature type="signal peptide" evidence="1">
    <location>
        <begin position="1"/>
        <end position="22"/>
    </location>
</feature>
<sequence precursor="true">MKKSFLIIAVLAAMALTASFVAANKASSGEGYCITVSPKTLVLSSPDTIVTVHSNIPYGLVVCESLTLDDIAATYTKADACGDLVVKFERADVKGVVEPGQAVLTLSGELADGSLFKVSDTITVKE</sequence>
<protein>
    <submittedName>
        <fullName evidence="2">Uncharacterized protein</fullName>
    </submittedName>
</protein>
<dbReference type="EMBL" id="CP019646">
    <property type="protein sequence ID" value="AQQ71669.1"/>
    <property type="molecule type" value="Genomic_DNA"/>
</dbReference>